<dbReference type="SUPFAM" id="SSF52833">
    <property type="entry name" value="Thioredoxin-like"/>
    <property type="match status" value="1"/>
</dbReference>
<keyword evidence="1" id="KW-0812">Transmembrane</keyword>
<evidence type="ECO:0000313" key="3">
    <source>
        <dbReference type="EMBL" id="OGD87906.1"/>
    </source>
</evidence>
<dbReference type="Pfam" id="PF00578">
    <property type="entry name" value="AhpC-TSA"/>
    <property type="match status" value="1"/>
</dbReference>
<proteinExistence type="predicted"/>
<dbReference type="InterPro" id="IPR050553">
    <property type="entry name" value="Thioredoxin_ResA/DsbE_sf"/>
</dbReference>
<dbReference type="InterPro" id="IPR013766">
    <property type="entry name" value="Thioredoxin_domain"/>
</dbReference>
<dbReference type="PROSITE" id="PS51352">
    <property type="entry name" value="THIOREDOXIN_2"/>
    <property type="match status" value="1"/>
</dbReference>
<reference evidence="3 4" key="1">
    <citation type="journal article" date="2016" name="Nat. Commun.">
        <title>Thousands of microbial genomes shed light on interconnected biogeochemical processes in an aquifer system.</title>
        <authorList>
            <person name="Anantharaman K."/>
            <person name="Brown C.T."/>
            <person name="Hug L.A."/>
            <person name="Sharon I."/>
            <person name="Castelle C.J."/>
            <person name="Probst A.J."/>
            <person name="Thomas B.C."/>
            <person name="Singh A."/>
            <person name="Wilkins M.J."/>
            <person name="Karaoz U."/>
            <person name="Brodie E.L."/>
            <person name="Williams K.H."/>
            <person name="Hubbard S.S."/>
            <person name="Banfield J.F."/>
        </authorList>
    </citation>
    <scope>NUCLEOTIDE SEQUENCE [LARGE SCALE GENOMIC DNA]</scope>
</reference>
<dbReference type="STRING" id="1797711.A2870_03935"/>
<dbReference type="GO" id="GO:0016209">
    <property type="term" value="F:antioxidant activity"/>
    <property type="evidence" value="ECO:0007669"/>
    <property type="project" value="InterPro"/>
</dbReference>
<feature type="domain" description="Thioredoxin" evidence="2">
    <location>
        <begin position="44"/>
        <end position="186"/>
    </location>
</feature>
<protein>
    <recommendedName>
        <fullName evidence="2">Thioredoxin domain-containing protein</fullName>
    </recommendedName>
</protein>
<organism evidence="3 4">
    <name type="scientific">Candidatus Curtissbacteria bacterium RIFCSPHIGHO2_01_FULL_41_11</name>
    <dbReference type="NCBI Taxonomy" id="1797711"/>
    <lineage>
        <taxon>Bacteria</taxon>
        <taxon>Candidatus Curtissiibacteriota</taxon>
    </lineage>
</organism>
<evidence type="ECO:0000256" key="1">
    <source>
        <dbReference type="SAM" id="Phobius"/>
    </source>
</evidence>
<sequence>MTKNKHTRLLPGFIHIIIFLIPLAIVAFLIISGLPPFGKKGNVLGVGEKAPDFTLNDFEGNQVKLSNLKGQALVLEFWDSRCQTCLEELLILQKLQTTFPQVSFLGIHVNNSPIENQKRAKAILSDNLEISFPQLKDVDGKVYDMYKFNGTDPITYFVDKEGIVSERFSDFRTETEITAQIQKLIQ</sequence>
<feature type="transmembrane region" description="Helical" evidence="1">
    <location>
        <begin position="12"/>
        <end position="31"/>
    </location>
</feature>
<accession>A0A1F5G7R4</accession>
<dbReference type="CDD" id="cd02966">
    <property type="entry name" value="TlpA_like_family"/>
    <property type="match status" value="1"/>
</dbReference>
<name>A0A1F5G7R4_9BACT</name>
<evidence type="ECO:0000313" key="4">
    <source>
        <dbReference type="Proteomes" id="UP000179102"/>
    </source>
</evidence>
<evidence type="ECO:0000259" key="2">
    <source>
        <dbReference type="PROSITE" id="PS51352"/>
    </source>
</evidence>
<dbReference type="PANTHER" id="PTHR42852">
    <property type="entry name" value="THIOL:DISULFIDE INTERCHANGE PROTEIN DSBE"/>
    <property type="match status" value="1"/>
</dbReference>
<dbReference type="Proteomes" id="UP000179102">
    <property type="component" value="Unassembled WGS sequence"/>
</dbReference>
<dbReference type="InterPro" id="IPR000866">
    <property type="entry name" value="AhpC/TSA"/>
</dbReference>
<keyword evidence="1" id="KW-1133">Transmembrane helix</keyword>
<dbReference type="Gene3D" id="3.40.30.10">
    <property type="entry name" value="Glutaredoxin"/>
    <property type="match status" value="1"/>
</dbReference>
<gene>
    <name evidence="3" type="ORF">A2870_03935</name>
</gene>
<dbReference type="InterPro" id="IPR036249">
    <property type="entry name" value="Thioredoxin-like_sf"/>
</dbReference>
<dbReference type="PANTHER" id="PTHR42852:SF13">
    <property type="entry name" value="PROTEIN DIPZ"/>
    <property type="match status" value="1"/>
</dbReference>
<dbReference type="AlphaFoldDB" id="A0A1F5G7R4"/>
<keyword evidence="1" id="KW-0472">Membrane</keyword>
<dbReference type="EMBL" id="MFAZ01000007">
    <property type="protein sequence ID" value="OGD87906.1"/>
    <property type="molecule type" value="Genomic_DNA"/>
</dbReference>
<comment type="caution">
    <text evidence="3">The sequence shown here is derived from an EMBL/GenBank/DDBJ whole genome shotgun (WGS) entry which is preliminary data.</text>
</comment>
<dbReference type="GO" id="GO:0016491">
    <property type="term" value="F:oxidoreductase activity"/>
    <property type="evidence" value="ECO:0007669"/>
    <property type="project" value="InterPro"/>
</dbReference>